<reference evidence="2" key="1">
    <citation type="journal article" date="2017" name="Appl. Environ. Microbiol.">
        <title>Molecular characterization of an Endozoicomonas-like organism causing infection in king scallop Pecten maximus L.</title>
        <authorList>
            <person name="Cano I."/>
            <person name="van Aerle R."/>
            <person name="Ross S."/>
            <person name="Verner-Jeffreys D.W."/>
            <person name="Paley R.K."/>
            <person name="Rimmer G."/>
            <person name="Ryder D."/>
            <person name="Hooper P."/>
            <person name="Stone D."/>
            <person name="Feist S.W."/>
        </authorList>
    </citation>
    <scope>NUCLEOTIDE SEQUENCE</scope>
</reference>
<evidence type="ECO:0000313" key="2">
    <source>
        <dbReference type="EMBL" id="PJE77836.1"/>
    </source>
</evidence>
<keyword evidence="1" id="KW-1133">Transmembrane helix</keyword>
<name>A0A2H9T3N3_9ZZZZ</name>
<organism evidence="2">
    <name type="scientific">invertebrate metagenome</name>
    <dbReference type="NCBI Taxonomy" id="1711999"/>
    <lineage>
        <taxon>unclassified sequences</taxon>
        <taxon>metagenomes</taxon>
        <taxon>organismal metagenomes</taxon>
    </lineage>
</organism>
<accession>A0A2H9T3N3</accession>
<protein>
    <submittedName>
        <fullName evidence="2">Uncharacterized protein</fullName>
    </submittedName>
</protein>
<keyword evidence="1" id="KW-0812">Transmembrane</keyword>
<gene>
    <name evidence="2" type="ORF">CI610_03231</name>
</gene>
<feature type="transmembrane region" description="Helical" evidence="1">
    <location>
        <begin position="39"/>
        <end position="56"/>
    </location>
</feature>
<evidence type="ECO:0000256" key="1">
    <source>
        <dbReference type="SAM" id="Phobius"/>
    </source>
</evidence>
<feature type="transmembrane region" description="Helical" evidence="1">
    <location>
        <begin position="68"/>
        <end position="90"/>
    </location>
</feature>
<keyword evidence="1" id="KW-0472">Membrane</keyword>
<sequence length="99" mass="10945">MLVTEHEAGHNRFLLCCVGTAIIRTCEPFSSLQRKPQQPLVAGIKIAIIISVSATCRGSAGNGMIKNLLVLFCLMMGLLFWHLVSCRYSLIRTHNQSSK</sequence>
<dbReference type="EMBL" id="NSIT01000353">
    <property type="protein sequence ID" value="PJE77836.1"/>
    <property type="molecule type" value="Genomic_DNA"/>
</dbReference>
<comment type="caution">
    <text evidence="2">The sequence shown here is derived from an EMBL/GenBank/DDBJ whole genome shotgun (WGS) entry which is preliminary data.</text>
</comment>
<dbReference type="AlphaFoldDB" id="A0A2H9T3N3"/>
<proteinExistence type="predicted"/>